<dbReference type="InterPro" id="IPR007461">
    <property type="entry name" value="Ysc84_actin-binding"/>
</dbReference>
<dbReference type="RefSeq" id="WP_128768519.1">
    <property type="nucleotide sequence ID" value="NZ_RXOC01000003.1"/>
</dbReference>
<evidence type="ECO:0000313" key="4">
    <source>
        <dbReference type="Proteomes" id="UP000290848"/>
    </source>
</evidence>
<dbReference type="Pfam" id="PF04366">
    <property type="entry name" value="Ysc84"/>
    <property type="match status" value="1"/>
</dbReference>
<proteinExistence type="predicted"/>
<dbReference type="GO" id="GO:0035091">
    <property type="term" value="F:phosphatidylinositol binding"/>
    <property type="evidence" value="ECO:0007669"/>
    <property type="project" value="TreeGrafter"/>
</dbReference>
<dbReference type="AlphaFoldDB" id="A0A4Q0MDF3"/>
<feature type="domain" description="Ysc84 actin-binding" evidence="2">
    <location>
        <begin position="101"/>
        <end position="224"/>
    </location>
</feature>
<accession>A0A4Q0MDF3</accession>
<dbReference type="PANTHER" id="PTHR15629">
    <property type="entry name" value="SH3YL1 PROTEIN"/>
    <property type="match status" value="1"/>
</dbReference>
<dbReference type="EMBL" id="RXOC01000003">
    <property type="protein sequence ID" value="RXF71274.1"/>
    <property type="molecule type" value="Genomic_DNA"/>
</dbReference>
<comment type="caution">
    <text evidence="3">The sequence shown here is derived from an EMBL/GenBank/DDBJ whole genome shotgun (WGS) entry which is preliminary data.</text>
</comment>
<name>A0A4Q0MDF3_9SPHI</name>
<feature type="chain" id="PRO_5021009804" description="Ysc84 actin-binding domain-containing protein" evidence="1">
    <location>
        <begin position="26"/>
        <end position="227"/>
    </location>
</feature>
<dbReference type="InterPro" id="IPR051702">
    <property type="entry name" value="SH3_domain_YSC84-like"/>
</dbReference>
<protein>
    <recommendedName>
        <fullName evidence="2">Ysc84 actin-binding domain-containing protein</fullName>
    </recommendedName>
</protein>
<sequence>MKTLKRITFAALFSAGILLSVPAGAQQKELKKIEASTTVLKDFGAMKESIPSQLLEITEGIIIIPKMINAGLVVGGKRGKGIAMVKGPGGVWSDPVFITLTGGSFGFQAGVQAVDLVLIFKHKESLMNITKSSFTLGGDISVAAGPLGRNSTASTDYKLEAEVYSYSRSKGLFAGISLNGAALEIDNKAAADFYGEEVSSTTLFKGASKTKSDEVSALKSTLSHLYD</sequence>
<evidence type="ECO:0000259" key="2">
    <source>
        <dbReference type="Pfam" id="PF04366"/>
    </source>
</evidence>
<evidence type="ECO:0000313" key="3">
    <source>
        <dbReference type="EMBL" id="RXF71274.1"/>
    </source>
</evidence>
<dbReference type="PANTHER" id="PTHR15629:SF2">
    <property type="entry name" value="SH3 DOMAIN-CONTAINING YSC84-LIKE PROTEIN 1"/>
    <property type="match status" value="1"/>
</dbReference>
<keyword evidence="1" id="KW-0732">Signal</keyword>
<dbReference type="Proteomes" id="UP000290848">
    <property type="component" value="Unassembled WGS sequence"/>
</dbReference>
<feature type="signal peptide" evidence="1">
    <location>
        <begin position="1"/>
        <end position="25"/>
    </location>
</feature>
<organism evidence="3 4">
    <name type="scientific">Arcticibacter tournemirensis</name>
    <dbReference type="NCBI Taxonomy" id="699437"/>
    <lineage>
        <taxon>Bacteria</taxon>
        <taxon>Pseudomonadati</taxon>
        <taxon>Bacteroidota</taxon>
        <taxon>Sphingobacteriia</taxon>
        <taxon>Sphingobacteriales</taxon>
        <taxon>Sphingobacteriaceae</taxon>
        <taxon>Arcticibacter</taxon>
    </lineage>
</organism>
<evidence type="ECO:0000256" key="1">
    <source>
        <dbReference type="SAM" id="SignalP"/>
    </source>
</evidence>
<gene>
    <name evidence="3" type="ORF">EKH83_06180</name>
</gene>
<reference evidence="3 4" key="1">
    <citation type="submission" date="2018-12" db="EMBL/GenBank/DDBJ databases">
        <title>The Draft Genome Sequence of the Soil Bacterium Pedobacter tournemirensis R1.</title>
        <authorList>
            <person name="He J."/>
        </authorList>
    </citation>
    <scope>NUCLEOTIDE SEQUENCE [LARGE SCALE GENOMIC DNA]</scope>
    <source>
        <strain evidence="3 4">R1</strain>
    </source>
</reference>
<dbReference type="CDD" id="cd11524">
    <property type="entry name" value="SYLF"/>
    <property type="match status" value="1"/>
</dbReference>